<dbReference type="InterPro" id="IPR002156">
    <property type="entry name" value="RNaseH_domain"/>
</dbReference>
<organism evidence="2 3">
    <name type="scientific">Solanum tuberosum</name>
    <name type="common">Potato</name>
    <dbReference type="NCBI Taxonomy" id="4113"/>
    <lineage>
        <taxon>Eukaryota</taxon>
        <taxon>Viridiplantae</taxon>
        <taxon>Streptophyta</taxon>
        <taxon>Embryophyta</taxon>
        <taxon>Tracheophyta</taxon>
        <taxon>Spermatophyta</taxon>
        <taxon>Magnoliopsida</taxon>
        <taxon>eudicotyledons</taxon>
        <taxon>Gunneridae</taxon>
        <taxon>Pentapetalae</taxon>
        <taxon>asterids</taxon>
        <taxon>lamiids</taxon>
        <taxon>Solanales</taxon>
        <taxon>Solanaceae</taxon>
        <taxon>Solanoideae</taxon>
        <taxon>Solaneae</taxon>
        <taxon>Solanum</taxon>
    </lineage>
</organism>
<dbReference type="SUPFAM" id="SSF53098">
    <property type="entry name" value="Ribonuclease H-like"/>
    <property type="match status" value="1"/>
</dbReference>
<dbReference type="Gene3D" id="3.30.420.10">
    <property type="entry name" value="Ribonuclease H-like superfamily/Ribonuclease H"/>
    <property type="match status" value="1"/>
</dbReference>
<evidence type="ECO:0000313" key="2">
    <source>
        <dbReference type="EnsemblPlants" id="PGSC0003DMT400080516"/>
    </source>
</evidence>
<dbReference type="CDD" id="cd06222">
    <property type="entry name" value="RNase_H_like"/>
    <property type="match status" value="1"/>
</dbReference>
<dbReference type="InterPro" id="IPR053151">
    <property type="entry name" value="RNase_H-like"/>
</dbReference>
<reference evidence="3" key="1">
    <citation type="journal article" date="2011" name="Nature">
        <title>Genome sequence and analysis of the tuber crop potato.</title>
        <authorList>
            <consortium name="The Potato Genome Sequencing Consortium"/>
        </authorList>
    </citation>
    <scope>NUCLEOTIDE SEQUENCE [LARGE SCALE GENOMIC DNA]</scope>
    <source>
        <strain evidence="3">cv. DM1-3 516 R44</strain>
    </source>
</reference>
<dbReference type="eggNOG" id="KOG1075">
    <property type="taxonomic scope" value="Eukaryota"/>
</dbReference>
<dbReference type="InParanoid" id="M1D3M3"/>
<dbReference type="OMA" id="QISFNIC"/>
<dbReference type="Proteomes" id="UP000011115">
    <property type="component" value="Unassembled WGS sequence"/>
</dbReference>
<dbReference type="Gramene" id="PGSC0003DMT400080516">
    <property type="protein sequence ID" value="PGSC0003DMT400080516"/>
    <property type="gene ID" value="PGSC0003DMG400031354"/>
</dbReference>
<dbReference type="EnsemblPlants" id="PGSC0003DMT400080516">
    <property type="protein sequence ID" value="PGSC0003DMT400080516"/>
    <property type="gene ID" value="PGSC0003DMG400031354"/>
</dbReference>
<name>M1D3M3_SOLTU</name>
<dbReference type="GO" id="GO:0003676">
    <property type="term" value="F:nucleic acid binding"/>
    <property type="evidence" value="ECO:0007669"/>
    <property type="project" value="InterPro"/>
</dbReference>
<dbReference type="PANTHER" id="PTHR47723:SF14">
    <property type="entry name" value="RNASE H TYPE-1 DOMAIN-CONTAINING PROTEIN"/>
    <property type="match status" value="1"/>
</dbReference>
<dbReference type="GO" id="GO:0004523">
    <property type="term" value="F:RNA-DNA hybrid ribonuclease activity"/>
    <property type="evidence" value="ECO:0007669"/>
    <property type="project" value="InterPro"/>
</dbReference>
<feature type="domain" description="RNase H type-1" evidence="1">
    <location>
        <begin position="101"/>
        <end position="182"/>
    </location>
</feature>
<dbReference type="PaxDb" id="4113-PGSC0003DMT400080516"/>
<sequence>MWELWRSRCSSRYDEERTSITRSTYQISFNICHLTKKIFPNLDIPDDWEKFLKLMETNFAGTTSFPIKWIRPSSPFVKMNSDGTCVRNSSGGWPSSFHLEMEPTEASAFLFCLKWCIDNGYNNITGETDSLLLQNCIQNFWSSPWRIIETVEEIRKLVCRYDIQINHCFKEANKVADKLASMSHSINSVKIYTDHNSLPRKVKGLFNLDRWQFPSFRTKRKKPSLIYFDPP</sequence>
<reference evidence="2" key="2">
    <citation type="submission" date="2015-06" db="UniProtKB">
        <authorList>
            <consortium name="EnsemblPlants"/>
        </authorList>
    </citation>
    <scope>IDENTIFICATION</scope>
    <source>
        <strain evidence="2">DM1-3 516 R44</strain>
    </source>
</reference>
<evidence type="ECO:0000313" key="3">
    <source>
        <dbReference type="Proteomes" id="UP000011115"/>
    </source>
</evidence>
<dbReference type="PANTHER" id="PTHR47723">
    <property type="entry name" value="OS05G0353850 PROTEIN"/>
    <property type="match status" value="1"/>
</dbReference>
<dbReference type="AlphaFoldDB" id="M1D3M3"/>
<dbReference type="InterPro" id="IPR036397">
    <property type="entry name" value="RNaseH_sf"/>
</dbReference>
<dbReference type="InterPro" id="IPR012337">
    <property type="entry name" value="RNaseH-like_sf"/>
</dbReference>
<evidence type="ECO:0000259" key="1">
    <source>
        <dbReference type="Pfam" id="PF13456"/>
    </source>
</evidence>
<dbReference type="InterPro" id="IPR044730">
    <property type="entry name" value="RNase_H-like_dom_plant"/>
</dbReference>
<protein>
    <submittedName>
        <fullName evidence="2">RNase H family protein</fullName>
    </submittedName>
</protein>
<dbReference type="HOGENOM" id="CLU_000680_5_1_1"/>
<proteinExistence type="predicted"/>
<keyword evidence="3" id="KW-1185">Reference proteome</keyword>
<accession>M1D3M3</accession>
<dbReference type="Pfam" id="PF13456">
    <property type="entry name" value="RVT_3"/>
    <property type="match status" value="1"/>
</dbReference>